<dbReference type="GO" id="GO:0051301">
    <property type="term" value="P:cell division"/>
    <property type="evidence" value="ECO:0007669"/>
    <property type="project" value="UniProtKB-KW"/>
</dbReference>
<dbReference type="PANTHER" id="PTHR21071:SF4">
    <property type="entry name" value="UDP-N-ACETYLENOLPYRUVOYLGLUCOSAMINE REDUCTASE"/>
    <property type="match status" value="1"/>
</dbReference>
<reference evidence="20 21" key="1">
    <citation type="submission" date="2020-02" db="EMBL/GenBank/DDBJ databases">
        <title>The whole genome sequence of CPCC 205119.</title>
        <authorList>
            <person name="Jiang Z."/>
        </authorList>
    </citation>
    <scope>NUCLEOTIDE SEQUENCE [LARGE SCALE GENOMIC DNA]</scope>
    <source>
        <strain evidence="20 21">CPCC 205119</strain>
    </source>
</reference>
<organism evidence="20 21">
    <name type="scientific">Goekera deserti</name>
    <dbReference type="NCBI Taxonomy" id="2497753"/>
    <lineage>
        <taxon>Bacteria</taxon>
        <taxon>Bacillati</taxon>
        <taxon>Actinomycetota</taxon>
        <taxon>Actinomycetes</taxon>
        <taxon>Geodermatophilales</taxon>
        <taxon>Geodermatophilaceae</taxon>
        <taxon>Goekera</taxon>
    </lineage>
</organism>
<dbReference type="SUPFAM" id="SSF56194">
    <property type="entry name" value="Uridine diphospho-N-Acetylenolpyruvylglucosamine reductase, MurB, C-terminal domain"/>
    <property type="match status" value="1"/>
</dbReference>
<evidence type="ECO:0000256" key="6">
    <source>
        <dbReference type="ARBA" id="ARBA00022490"/>
    </source>
</evidence>
<dbReference type="InterPro" id="IPR016166">
    <property type="entry name" value="FAD-bd_PCMH"/>
</dbReference>
<dbReference type="Pfam" id="PF02873">
    <property type="entry name" value="MurB_C"/>
    <property type="match status" value="1"/>
</dbReference>
<evidence type="ECO:0000256" key="13">
    <source>
        <dbReference type="ARBA" id="ARBA00023002"/>
    </source>
</evidence>
<evidence type="ECO:0000256" key="11">
    <source>
        <dbReference type="ARBA" id="ARBA00022960"/>
    </source>
</evidence>
<dbReference type="SUPFAM" id="SSF56176">
    <property type="entry name" value="FAD-binding/transporter-associated domain-like"/>
    <property type="match status" value="1"/>
</dbReference>
<dbReference type="GO" id="GO:0009252">
    <property type="term" value="P:peptidoglycan biosynthetic process"/>
    <property type="evidence" value="ECO:0007669"/>
    <property type="project" value="UniProtKB-UniRule"/>
</dbReference>
<evidence type="ECO:0000256" key="15">
    <source>
        <dbReference type="ARBA" id="ARBA00023316"/>
    </source>
</evidence>
<evidence type="ECO:0000259" key="19">
    <source>
        <dbReference type="PROSITE" id="PS51387"/>
    </source>
</evidence>
<dbReference type="GO" id="GO:0005829">
    <property type="term" value="C:cytosol"/>
    <property type="evidence" value="ECO:0007669"/>
    <property type="project" value="TreeGrafter"/>
</dbReference>
<dbReference type="InterPro" id="IPR003170">
    <property type="entry name" value="MurB"/>
</dbReference>
<protein>
    <recommendedName>
        <fullName evidence="17">UDP-N-acetylenolpyruvoylglucosamine reductase</fullName>
        <ecNumber evidence="17">1.3.1.98</ecNumber>
    </recommendedName>
    <alternativeName>
        <fullName evidence="17">UDP-N-acetylmuramate dehydrogenase</fullName>
    </alternativeName>
</protein>
<feature type="active site" evidence="17">
    <location>
        <position position="182"/>
    </location>
</feature>
<dbReference type="InterPro" id="IPR036318">
    <property type="entry name" value="FAD-bd_PCMH-like_sf"/>
</dbReference>
<dbReference type="InterPro" id="IPR006094">
    <property type="entry name" value="Oxid_FAD_bind_N"/>
</dbReference>
<evidence type="ECO:0000313" key="21">
    <source>
        <dbReference type="Proteomes" id="UP000470470"/>
    </source>
</evidence>
<sequence length="374" mass="38021">MPVRSDVSLADLTTLGVGGPVGHLVEVADAASLVAAVRAADDAGRPLLLLGGGSNLVAPDAGWPGDVVLVRSRGVHQVPGPLPAPAGATAGSDAGPVDAGAVLLEVQAGEPWDDLVAETVRRGLAGVEALSGIPGSTGATPVQNVGAYGQEVSQTIVAVRVFDRTAGTEQVLTPADCGFAYRDSRLKQQPGRYVVLTVTFALQPGPLSAPVGYAELARRLGVQVGERAPLEQVREAVLGLRRGKGMVWDPADPDSRSAGSFFTNPVVADAVAAAVPDCPSWPAGAGRRKLSAGWLVEHAGFGRGTREGRVGTSSRHSLALTTEPGATAAELIAFAARVVTAVEQRFGVTLVPEPTVLGQGGPGGSHRGQAPSPR</sequence>
<comment type="subcellular location">
    <subcellularLocation>
        <location evidence="3 17">Cytoplasm</location>
    </subcellularLocation>
</comment>
<keyword evidence="6 17" id="KW-0963">Cytoplasm</keyword>
<dbReference type="Gene3D" id="3.30.43.10">
    <property type="entry name" value="Uridine Diphospho-n-acetylenolpyruvylglucosamine Reductase, domain 2"/>
    <property type="match status" value="1"/>
</dbReference>
<dbReference type="EC" id="1.3.1.98" evidence="17"/>
<keyword evidence="11 17" id="KW-0133">Cell shape</keyword>
<dbReference type="InterPro" id="IPR036635">
    <property type="entry name" value="MurB_C_sf"/>
</dbReference>
<evidence type="ECO:0000256" key="14">
    <source>
        <dbReference type="ARBA" id="ARBA00023306"/>
    </source>
</evidence>
<dbReference type="Gene3D" id="3.90.78.10">
    <property type="entry name" value="UDP-N-acetylenolpyruvoylglucosamine reductase, C-terminal domain"/>
    <property type="match status" value="1"/>
</dbReference>
<keyword evidence="21" id="KW-1185">Reference proteome</keyword>
<evidence type="ECO:0000256" key="16">
    <source>
        <dbReference type="ARBA" id="ARBA00048914"/>
    </source>
</evidence>
<keyword evidence="9 17" id="KW-0274">FAD</keyword>
<feature type="active site" description="Proton donor" evidence="17">
    <location>
        <position position="260"/>
    </location>
</feature>
<dbReference type="RefSeq" id="WP_162393129.1">
    <property type="nucleotide sequence ID" value="NZ_JAABOZ010000005.1"/>
</dbReference>
<dbReference type="PROSITE" id="PS51387">
    <property type="entry name" value="FAD_PCMH"/>
    <property type="match status" value="1"/>
</dbReference>
<evidence type="ECO:0000256" key="2">
    <source>
        <dbReference type="ARBA" id="ARBA00003921"/>
    </source>
</evidence>
<feature type="region of interest" description="Disordered" evidence="18">
    <location>
        <begin position="353"/>
        <end position="374"/>
    </location>
</feature>
<dbReference type="NCBIfam" id="NF010478">
    <property type="entry name" value="PRK13903.1"/>
    <property type="match status" value="1"/>
</dbReference>
<evidence type="ECO:0000313" key="20">
    <source>
        <dbReference type="EMBL" id="NEL52871.1"/>
    </source>
</evidence>
<dbReference type="Pfam" id="PF01565">
    <property type="entry name" value="FAD_binding_4"/>
    <property type="match status" value="1"/>
</dbReference>
<keyword evidence="8 17" id="KW-0285">Flavoprotein</keyword>
<dbReference type="GO" id="GO:0071949">
    <property type="term" value="F:FAD binding"/>
    <property type="evidence" value="ECO:0007669"/>
    <property type="project" value="InterPro"/>
</dbReference>
<dbReference type="UniPathway" id="UPA00219"/>
<comment type="pathway">
    <text evidence="4 17">Cell wall biogenesis; peptidoglycan biosynthesis.</text>
</comment>
<comment type="function">
    <text evidence="2 17">Cell wall formation.</text>
</comment>
<keyword evidence="10 17" id="KW-0521">NADP</keyword>
<evidence type="ECO:0000256" key="4">
    <source>
        <dbReference type="ARBA" id="ARBA00004752"/>
    </source>
</evidence>
<dbReference type="AlphaFoldDB" id="A0A7K3W8T4"/>
<keyword evidence="7 17" id="KW-0132">Cell division</keyword>
<evidence type="ECO:0000256" key="12">
    <source>
        <dbReference type="ARBA" id="ARBA00022984"/>
    </source>
</evidence>
<keyword evidence="12 17" id="KW-0573">Peptidoglycan synthesis</keyword>
<evidence type="ECO:0000256" key="1">
    <source>
        <dbReference type="ARBA" id="ARBA00001974"/>
    </source>
</evidence>
<dbReference type="GO" id="GO:0008762">
    <property type="term" value="F:UDP-N-acetylmuramate dehydrogenase activity"/>
    <property type="evidence" value="ECO:0007669"/>
    <property type="project" value="UniProtKB-UniRule"/>
</dbReference>
<gene>
    <name evidence="17" type="primary">murB</name>
    <name evidence="20" type="ORF">G1H19_02430</name>
</gene>
<dbReference type="EMBL" id="JAAGWK010000005">
    <property type="protein sequence ID" value="NEL52871.1"/>
    <property type="molecule type" value="Genomic_DNA"/>
</dbReference>
<dbReference type="Proteomes" id="UP000470470">
    <property type="component" value="Unassembled WGS sequence"/>
</dbReference>
<comment type="catalytic activity">
    <reaction evidence="16 17">
        <text>UDP-N-acetyl-alpha-D-muramate + NADP(+) = UDP-N-acetyl-3-O-(1-carboxyvinyl)-alpha-D-glucosamine + NADPH + H(+)</text>
        <dbReference type="Rhea" id="RHEA:12248"/>
        <dbReference type="ChEBI" id="CHEBI:15378"/>
        <dbReference type="ChEBI" id="CHEBI:57783"/>
        <dbReference type="ChEBI" id="CHEBI:58349"/>
        <dbReference type="ChEBI" id="CHEBI:68483"/>
        <dbReference type="ChEBI" id="CHEBI:70757"/>
        <dbReference type="EC" id="1.3.1.98"/>
    </reaction>
</comment>
<evidence type="ECO:0000256" key="18">
    <source>
        <dbReference type="SAM" id="MobiDB-lite"/>
    </source>
</evidence>
<keyword evidence="14 17" id="KW-0131">Cell cycle</keyword>
<comment type="similarity">
    <text evidence="5 17">Belongs to the MurB family.</text>
</comment>
<evidence type="ECO:0000256" key="9">
    <source>
        <dbReference type="ARBA" id="ARBA00022827"/>
    </source>
</evidence>
<dbReference type="GO" id="GO:0071555">
    <property type="term" value="P:cell wall organization"/>
    <property type="evidence" value="ECO:0007669"/>
    <property type="project" value="UniProtKB-KW"/>
</dbReference>
<dbReference type="Gene3D" id="3.30.465.10">
    <property type="match status" value="1"/>
</dbReference>
<comment type="caution">
    <text evidence="20">The sequence shown here is derived from an EMBL/GenBank/DDBJ whole genome shotgun (WGS) entry which is preliminary data.</text>
</comment>
<evidence type="ECO:0000256" key="7">
    <source>
        <dbReference type="ARBA" id="ARBA00022618"/>
    </source>
</evidence>
<dbReference type="GO" id="GO:0008360">
    <property type="term" value="P:regulation of cell shape"/>
    <property type="evidence" value="ECO:0007669"/>
    <property type="project" value="UniProtKB-KW"/>
</dbReference>
<comment type="cofactor">
    <cofactor evidence="1 17">
        <name>FAD</name>
        <dbReference type="ChEBI" id="CHEBI:57692"/>
    </cofactor>
</comment>
<dbReference type="InterPro" id="IPR011601">
    <property type="entry name" value="MurB_C"/>
</dbReference>
<evidence type="ECO:0000256" key="17">
    <source>
        <dbReference type="HAMAP-Rule" id="MF_00037"/>
    </source>
</evidence>
<name>A0A7K3W8T4_9ACTN</name>
<evidence type="ECO:0000256" key="5">
    <source>
        <dbReference type="ARBA" id="ARBA00010485"/>
    </source>
</evidence>
<accession>A0A7K3W8T4</accession>
<dbReference type="HAMAP" id="MF_00037">
    <property type="entry name" value="MurB"/>
    <property type="match status" value="1"/>
</dbReference>
<proteinExistence type="inferred from homology"/>
<evidence type="ECO:0000256" key="8">
    <source>
        <dbReference type="ARBA" id="ARBA00022630"/>
    </source>
</evidence>
<dbReference type="PANTHER" id="PTHR21071">
    <property type="entry name" value="UDP-N-ACETYLENOLPYRUVOYLGLUCOSAMINE REDUCTASE"/>
    <property type="match status" value="1"/>
</dbReference>
<feature type="active site" evidence="17">
    <location>
        <position position="353"/>
    </location>
</feature>
<dbReference type="InterPro" id="IPR016167">
    <property type="entry name" value="FAD-bd_PCMH_sub1"/>
</dbReference>
<dbReference type="InterPro" id="IPR016169">
    <property type="entry name" value="FAD-bd_PCMH_sub2"/>
</dbReference>
<evidence type="ECO:0000256" key="10">
    <source>
        <dbReference type="ARBA" id="ARBA00022857"/>
    </source>
</evidence>
<evidence type="ECO:0000256" key="3">
    <source>
        <dbReference type="ARBA" id="ARBA00004496"/>
    </source>
</evidence>
<keyword evidence="15 17" id="KW-0961">Cell wall biogenesis/degradation</keyword>
<feature type="domain" description="FAD-binding PCMH-type" evidence="19">
    <location>
        <begin position="17"/>
        <end position="205"/>
    </location>
</feature>
<keyword evidence="13 17" id="KW-0560">Oxidoreductase</keyword>